<evidence type="ECO:0000313" key="2">
    <source>
        <dbReference type="Proteomes" id="UP000756132"/>
    </source>
</evidence>
<dbReference type="GeneID" id="71991872"/>
<proteinExistence type="predicted"/>
<gene>
    <name evidence="1" type="ORF">CLAFUR5_11994</name>
</gene>
<reference evidence="1" key="2">
    <citation type="journal article" date="2022" name="Microb. Genom.">
        <title>A chromosome-scale genome assembly of the tomato pathogen Cladosporium fulvum reveals a compartmentalized genome architecture and the presence of a dispensable chromosome.</title>
        <authorList>
            <person name="Zaccaron A.Z."/>
            <person name="Chen L.H."/>
            <person name="Samaras A."/>
            <person name="Stergiopoulos I."/>
        </authorList>
    </citation>
    <scope>NUCLEOTIDE SEQUENCE</scope>
    <source>
        <strain evidence="1">Race5_Kim</strain>
    </source>
</reference>
<name>A0A9Q8UUK8_PASFU</name>
<protein>
    <submittedName>
        <fullName evidence="1">Uncharacterized protein</fullName>
    </submittedName>
</protein>
<dbReference type="KEGG" id="ffu:CLAFUR5_11994"/>
<dbReference type="OrthoDB" id="3645319at2759"/>
<sequence>MDPPPTPDHPSNQLNSLQKMNSETLRLVYEHKANGRNMVPDGICFMSDYDLVLILSQRKYHVPKSSVHRLTSLQMRTSVWEAKKIKPGSTTIEIWKADLMTEKEKVAAAKVQKSKDESEEVAWPVFLGYAFEGHCLEELTILVPEVVAKGGKEAAKK</sequence>
<dbReference type="OMA" id="VFEGHAY"/>
<organism evidence="1 2">
    <name type="scientific">Passalora fulva</name>
    <name type="common">Tomato leaf mold</name>
    <name type="synonym">Cladosporium fulvum</name>
    <dbReference type="NCBI Taxonomy" id="5499"/>
    <lineage>
        <taxon>Eukaryota</taxon>
        <taxon>Fungi</taxon>
        <taxon>Dikarya</taxon>
        <taxon>Ascomycota</taxon>
        <taxon>Pezizomycotina</taxon>
        <taxon>Dothideomycetes</taxon>
        <taxon>Dothideomycetidae</taxon>
        <taxon>Mycosphaerellales</taxon>
        <taxon>Mycosphaerellaceae</taxon>
        <taxon>Fulvia</taxon>
    </lineage>
</organism>
<evidence type="ECO:0000313" key="1">
    <source>
        <dbReference type="EMBL" id="UJO22902.1"/>
    </source>
</evidence>
<dbReference type="EMBL" id="CP090172">
    <property type="protein sequence ID" value="UJO22902.1"/>
    <property type="molecule type" value="Genomic_DNA"/>
</dbReference>
<keyword evidence="2" id="KW-1185">Reference proteome</keyword>
<accession>A0A9Q8UUK8</accession>
<dbReference type="Proteomes" id="UP000756132">
    <property type="component" value="Chromosome 10"/>
</dbReference>
<dbReference type="RefSeq" id="XP_047767268.1">
    <property type="nucleotide sequence ID" value="XM_047911142.1"/>
</dbReference>
<reference evidence="1" key="1">
    <citation type="submission" date="2021-12" db="EMBL/GenBank/DDBJ databases">
        <authorList>
            <person name="Zaccaron A."/>
            <person name="Stergiopoulos I."/>
        </authorList>
    </citation>
    <scope>NUCLEOTIDE SEQUENCE</scope>
    <source>
        <strain evidence="1">Race5_Kim</strain>
    </source>
</reference>
<dbReference type="AlphaFoldDB" id="A0A9Q8UUK8"/>